<dbReference type="Proteomes" id="UP000237105">
    <property type="component" value="Unassembled WGS sequence"/>
</dbReference>
<gene>
    <name evidence="1" type="ORF">PanWU01x14_276570</name>
</gene>
<dbReference type="AlphaFoldDB" id="A0A2P5B2X1"/>
<evidence type="ECO:0000313" key="1">
    <source>
        <dbReference type="EMBL" id="PON43105.1"/>
    </source>
</evidence>
<dbReference type="OrthoDB" id="10452669at2759"/>
<proteinExistence type="predicted"/>
<keyword evidence="2" id="KW-1185">Reference proteome</keyword>
<comment type="caution">
    <text evidence="1">The sequence shown here is derived from an EMBL/GenBank/DDBJ whole genome shotgun (WGS) entry which is preliminary data.</text>
</comment>
<name>A0A2P5B2X1_PARAD</name>
<organism evidence="1 2">
    <name type="scientific">Parasponia andersonii</name>
    <name type="common">Sponia andersonii</name>
    <dbReference type="NCBI Taxonomy" id="3476"/>
    <lineage>
        <taxon>Eukaryota</taxon>
        <taxon>Viridiplantae</taxon>
        <taxon>Streptophyta</taxon>
        <taxon>Embryophyta</taxon>
        <taxon>Tracheophyta</taxon>
        <taxon>Spermatophyta</taxon>
        <taxon>Magnoliopsida</taxon>
        <taxon>eudicotyledons</taxon>
        <taxon>Gunneridae</taxon>
        <taxon>Pentapetalae</taxon>
        <taxon>rosids</taxon>
        <taxon>fabids</taxon>
        <taxon>Rosales</taxon>
        <taxon>Cannabaceae</taxon>
        <taxon>Parasponia</taxon>
    </lineage>
</organism>
<sequence>MAAVAVVGWRKRRIISSISTMGGGAIRAASKFADGIGVGVVHRGLRGATVVLPVEQSVRKPSKPVSAILTSSSSQTVKATNADASVIQRSVWGYERLRVQLQRGRADFVIIMYLGNFLFES</sequence>
<accession>A0A2P5B2X1</accession>
<reference evidence="2" key="1">
    <citation type="submission" date="2016-06" db="EMBL/GenBank/DDBJ databases">
        <title>Parallel loss of symbiosis genes in relatives of nitrogen-fixing non-legume Parasponia.</title>
        <authorList>
            <person name="Van Velzen R."/>
            <person name="Holmer R."/>
            <person name="Bu F."/>
            <person name="Rutten L."/>
            <person name="Van Zeijl A."/>
            <person name="Liu W."/>
            <person name="Santuari L."/>
            <person name="Cao Q."/>
            <person name="Sharma T."/>
            <person name="Shen D."/>
            <person name="Roswanjaya Y."/>
            <person name="Wardhani T."/>
            <person name="Kalhor M.S."/>
            <person name="Jansen J."/>
            <person name="Van den Hoogen J."/>
            <person name="Gungor B."/>
            <person name="Hartog M."/>
            <person name="Hontelez J."/>
            <person name="Verver J."/>
            <person name="Yang W.-C."/>
            <person name="Schijlen E."/>
            <person name="Repin R."/>
            <person name="Schilthuizen M."/>
            <person name="Schranz E."/>
            <person name="Heidstra R."/>
            <person name="Miyata K."/>
            <person name="Fedorova E."/>
            <person name="Kohlen W."/>
            <person name="Bisseling T."/>
            <person name="Smit S."/>
            <person name="Geurts R."/>
        </authorList>
    </citation>
    <scope>NUCLEOTIDE SEQUENCE [LARGE SCALE GENOMIC DNA]</scope>
    <source>
        <strain evidence="2">cv. WU1-14</strain>
    </source>
</reference>
<protein>
    <submittedName>
        <fullName evidence="1">Uncharacterized protein</fullName>
    </submittedName>
</protein>
<evidence type="ECO:0000313" key="2">
    <source>
        <dbReference type="Proteomes" id="UP000237105"/>
    </source>
</evidence>
<dbReference type="EMBL" id="JXTB01000377">
    <property type="protein sequence ID" value="PON43105.1"/>
    <property type="molecule type" value="Genomic_DNA"/>
</dbReference>